<proteinExistence type="predicted"/>
<name>A0A9D4S9Z8_DREPO</name>
<organism evidence="1 2">
    <name type="scientific">Dreissena polymorpha</name>
    <name type="common">Zebra mussel</name>
    <name type="synonym">Mytilus polymorpha</name>
    <dbReference type="NCBI Taxonomy" id="45954"/>
    <lineage>
        <taxon>Eukaryota</taxon>
        <taxon>Metazoa</taxon>
        <taxon>Spiralia</taxon>
        <taxon>Lophotrochozoa</taxon>
        <taxon>Mollusca</taxon>
        <taxon>Bivalvia</taxon>
        <taxon>Autobranchia</taxon>
        <taxon>Heteroconchia</taxon>
        <taxon>Euheterodonta</taxon>
        <taxon>Imparidentia</taxon>
        <taxon>Neoheterodontei</taxon>
        <taxon>Myida</taxon>
        <taxon>Dreissenoidea</taxon>
        <taxon>Dreissenidae</taxon>
        <taxon>Dreissena</taxon>
    </lineage>
</organism>
<gene>
    <name evidence="1" type="ORF">DPMN_020194</name>
</gene>
<evidence type="ECO:0000313" key="2">
    <source>
        <dbReference type="Proteomes" id="UP000828390"/>
    </source>
</evidence>
<dbReference type="EMBL" id="JAIWYP010000001">
    <property type="protein sequence ID" value="KAH3896023.1"/>
    <property type="molecule type" value="Genomic_DNA"/>
</dbReference>
<accession>A0A9D4S9Z8</accession>
<dbReference type="AlphaFoldDB" id="A0A9D4S9Z8"/>
<protein>
    <submittedName>
        <fullName evidence="1">Uncharacterized protein</fullName>
    </submittedName>
</protein>
<reference evidence="1" key="2">
    <citation type="submission" date="2020-11" db="EMBL/GenBank/DDBJ databases">
        <authorList>
            <person name="McCartney M.A."/>
            <person name="Auch B."/>
            <person name="Kono T."/>
            <person name="Mallez S."/>
            <person name="Becker A."/>
            <person name="Gohl D.M."/>
            <person name="Silverstein K.A.T."/>
            <person name="Koren S."/>
            <person name="Bechman K.B."/>
            <person name="Herman A."/>
            <person name="Abrahante J.E."/>
            <person name="Garbe J."/>
        </authorList>
    </citation>
    <scope>NUCLEOTIDE SEQUENCE</scope>
    <source>
        <strain evidence="1">Duluth1</strain>
        <tissue evidence="1">Whole animal</tissue>
    </source>
</reference>
<comment type="caution">
    <text evidence="1">The sequence shown here is derived from an EMBL/GenBank/DDBJ whole genome shotgun (WGS) entry which is preliminary data.</text>
</comment>
<sequence>MIYLPMKFHDPRHYAPTHPQIHINNQEGQIPLELPKTKPPPTHETIIKREREAIGLIKKKFPTNHANTTTNKRTKCSVSAHKVSQIMFQKNSPNAGSHVFQWAEL</sequence>
<dbReference type="Proteomes" id="UP000828390">
    <property type="component" value="Unassembled WGS sequence"/>
</dbReference>
<evidence type="ECO:0000313" key="1">
    <source>
        <dbReference type="EMBL" id="KAH3896023.1"/>
    </source>
</evidence>
<keyword evidence="2" id="KW-1185">Reference proteome</keyword>
<reference evidence="1" key="1">
    <citation type="journal article" date="2019" name="bioRxiv">
        <title>The Genome of the Zebra Mussel, Dreissena polymorpha: A Resource for Invasive Species Research.</title>
        <authorList>
            <person name="McCartney M.A."/>
            <person name="Auch B."/>
            <person name="Kono T."/>
            <person name="Mallez S."/>
            <person name="Zhang Y."/>
            <person name="Obille A."/>
            <person name="Becker A."/>
            <person name="Abrahante J.E."/>
            <person name="Garbe J."/>
            <person name="Badalamenti J.P."/>
            <person name="Herman A."/>
            <person name="Mangelson H."/>
            <person name="Liachko I."/>
            <person name="Sullivan S."/>
            <person name="Sone E.D."/>
            <person name="Koren S."/>
            <person name="Silverstein K.A.T."/>
            <person name="Beckman K.B."/>
            <person name="Gohl D.M."/>
        </authorList>
    </citation>
    <scope>NUCLEOTIDE SEQUENCE</scope>
    <source>
        <strain evidence="1">Duluth1</strain>
        <tissue evidence="1">Whole animal</tissue>
    </source>
</reference>